<sequence length="215" mass="19156">MKSLVRPSALAFSVVFGASAAALGASGTATAQVPVCSSGICTVTFDAAGTEDFEVPEGVTVINVTAVGARGGGGGRTAFGPGAAGGDAGQDGGASDSEAEGGRGAVGTIPGAGGAGSNGSGAAGGANGTGGIGANAQAGAGNGGGGGGGGLVGGGGGGAGTTASGAGGGGGSSTGPAIPADEPARVTLTYVDPDFVPDPPEVPGIDFGSIEDIFS</sequence>
<evidence type="ECO:0000313" key="4">
    <source>
        <dbReference type="Proteomes" id="UP000567922"/>
    </source>
</evidence>
<evidence type="ECO:0000256" key="2">
    <source>
        <dbReference type="SAM" id="SignalP"/>
    </source>
</evidence>
<reference evidence="3 4" key="1">
    <citation type="submission" date="2020-08" db="EMBL/GenBank/DDBJ databases">
        <title>Sequencing the genomes of 1000 actinobacteria strains.</title>
        <authorList>
            <person name="Klenk H.-P."/>
        </authorList>
    </citation>
    <scope>NUCLEOTIDE SEQUENCE [LARGE SCALE GENOMIC DNA]</scope>
    <source>
        <strain evidence="3 4">DSM 45258</strain>
    </source>
</reference>
<feature type="signal peptide" evidence="2">
    <location>
        <begin position="1"/>
        <end position="31"/>
    </location>
</feature>
<organism evidence="3 4">
    <name type="scientific">Hoyosella altamirensis</name>
    <dbReference type="NCBI Taxonomy" id="616997"/>
    <lineage>
        <taxon>Bacteria</taxon>
        <taxon>Bacillati</taxon>
        <taxon>Actinomycetota</taxon>
        <taxon>Actinomycetes</taxon>
        <taxon>Mycobacteriales</taxon>
        <taxon>Hoyosellaceae</taxon>
        <taxon>Hoyosella</taxon>
    </lineage>
</organism>
<dbReference type="PRINTS" id="PR01228">
    <property type="entry name" value="EGGSHELL"/>
</dbReference>
<dbReference type="Proteomes" id="UP000567922">
    <property type="component" value="Unassembled WGS sequence"/>
</dbReference>
<dbReference type="EMBL" id="JACHWS010000002">
    <property type="protein sequence ID" value="MBB3037720.1"/>
    <property type="molecule type" value="Genomic_DNA"/>
</dbReference>
<keyword evidence="2" id="KW-0732">Signal</keyword>
<dbReference type="AlphaFoldDB" id="A0A839RMI6"/>
<evidence type="ECO:0000256" key="1">
    <source>
        <dbReference type="SAM" id="MobiDB-lite"/>
    </source>
</evidence>
<name>A0A839RMI6_9ACTN</name>
<protein>
    <submittedName>
        <fullName evidence="3">Uncharacterized protein</fullName>
    </submittedName>
</protein>
<proteinExistence type="predicted"/>
<dbReference type="RefSeq" id="WP_064442336.1">
    <property type="nucleotide sequence ID" value="NZ_BDDI01000023.1"/>
</dbReference>
<feature type="region of interest" description="Disordered" evidence="1">
    <location>
        <begin position="78"/>
        <end position="113"/>
    </location>
</feature>
<feature type="region of interest" description="Disordered" evidence="1">
    <location>
        <begin position="163"/>
        <end position="215"/>
    </location>
</feature>
<keyword evidence="4" id="KW-1185">Reference proteome</keyword>
<gene>
    <name evidence="3" type="ORF">FHU29_002169</name>
</gene>
<feature type="chain" id="PRO_5033003789" evidence="2">
    <location>
        <begin position="32"/>
        <end position="215"/>
    </location>
</feature>
<feature type="compositionally biased region" description="Gly residues" evidence="1">
    <location>
        <begin position="102"/>
        <end position="113"/>
    </location>
</feature>
<accession>A0A839RMI6</accession>
<feature type="compositionally biased region" description="Gly residues" evidence="1">
    <location>
        <begin position="163"/>
        <end position="173"/>
    </location>
</feature>
<feature type="compositionally biased region" description="Gly residues" evidence="1">
    <location>
        <begin position="78"/>
        <end position="92"/>
    </location>
</feature>
<evidence type="ECO:0000313" key="3">
    <source>
        <dbReference type="EMBL" id="MBB3037720.1"/>
    </source>
</evidence>
<comment type="caution">
    <text evidence="3">The sequence shown here is derived from an EMBL/GenBank/DDBJ whole genome shotgun (WGS) entry which is preliminary data.</text>
</comment>